<protein>
    <submittedName>
        <fullName evidence="6">Unannotated protein</fullName>
    </submittedName>
</protein>
<dbReference type="EMBL" id="CAEZXK010000015">
    <property type="protein sequence ID" value="CAB4687291.1"/>
    <property type="molecule type" value="Genomic_DNA"/>
</dbReference>
<name>A0A6J6NKM3_9ZZZZ</name>
<evidence type="ECO:0000256" key="3">
    <source>
        <dbReference type="ARBA" id="ARBA00022989"/>
    </source>
</evidence>
<proteinExistence type="predicted"/>
<evidence type="ECO:0000256" key="1">
    <source>
        <dbReference type="ARBA" id="ARBA00004141"/>
    </source>
</evidence>
<feature type="transmembrane region" description="Helical" evidence="5">
    <location>
        <begin position="76"/>
        <end position="102"/>
    </location>
</feature>
<keyword evidence="4 5" id="KW-0472">Membrane</keyword>
<keyword evidence="2 5" id="KW-0812">Transmembrane</keyword>
<dbReference type="InterPro" id="IPR019109">
    <property type="entry name" value="MamF_MmsF"/>
</dbReference>
<accession>A0A6J6NKM3</accession>
<sequence length="127" mass="14526">MPILAHLVGYALDMSNPYETARPWTPQEEKLAAVIVHVAAIFFEFFAPIIGYLFLKDKGPFVQHHAKESLNFSLTVLIIVILLGISVVGWFLFWAVPVYWVICRVIAALQTSQGKFFRYPLTIRFIK</sequence>
<keyword evidence="3 5" id="KW-1133">Transmembrane helix</keyword>
<reference evidence="6" key="1">
    <citation type="submission" date="2020-05" db="EMBL/GenBank/DDBJ databases">
        <authorList>
            <person name="Chiriac C."/>
            <person name="Salcher M."/>
            <person name="Ghai R."/>
            <person name="Kavagutti S V."/>
        </authorList>
    </citation>
    <scope>NUCLEOTIDE SEQUENCE</scope>
</reference>
<comment type="subcellular location">
    <subcellularLocation>
        <location evidence="1">Membrane</location>
        <topology evidence="1">Multi-pass membrane protein</topology>
    </subcellularLocation>
</comment>
<evidence type="ECO:0000256" key="5">
    <source>
        <dbReference type="SAM" id="Phobius"/>
    </source>
</evidence>
<evidence type="ECO:0000256" key="4">
    <source>
        <dbReference type="ARBA" id="ARBA00023136"/>
    </source>
</evidence>
<feature type="transmembrane region" description="Helical" evidence="5">
    <location>
        <begin position="31"/>
        <end position="55"/>
    </location>
</feature>
<evidence type="ECO:0000313" key="6">
    <source>
        <dbReference type="EMBL" id="CAB4687291.1"/>
    </source>
</evidence>
<gene>
    <name evidence="6" type="ORF">UFOPK2370_00718</name>
</gene>
<evidence type="ECO:0000256" key="2">
    <source>
        <dbReference type="ARBA" id="ARBA00022692"/>
    </source>
</evidence>
<dbReference type="AlphaFoldDB" id="A0A6J6NKM3"/>
<dbReference type="Pfam" id="PF09685">
    <property type="entry name" value="MamF_MmsF"/>
    <property type="match status" value="1"/>
</dbReference>
<organism evidence="6">
    <name type="scientific">freshwater metagenome</name>
    <dbReference type="NCBI Taxonomy" id="449393"/>
    <lineage>
        <taxon>unclassified sequences</taxon>
        <taxon>metagenomes</taxon>
        <taxon>ecological metagenomes</taxon>
    </lineage>
</organism>